<name>A0A5C2SIZ7_9APHY</name>
<accession>A0A5C2SIZ7</accession>
<sequence>MTAHQKVQSLEDRKARYSQELAAYTLRQWDLVRQGMEDGTAVNRSSSQASQRERSVSTPRDSERSSRMRSGIQAHDYAQSAHQHMNGGRAVTAGHV</sequence>
<protein>
    <submittedName>
        <fullName evidence="2">Uncharacterized protein</fullName>
    </submittedName>
</protein>
<dbReference type="Proteomes" id="UP000313359">
    <property type="component" value="Unassembled WGS sequence"/>
</dbReference>
<evidence type="ECO:0000313" key="2">
    <source>
        <dbReference type="EMBL" id="RPD63207.1"/>
    </source>
</evidence>
<keyword evidence="3" id="KW-1185">Reference proteome</keyword>
<evidence type="ECO:0000313" key="3">
    <source>
        <dbReference type="Proteomes" id="UP000313359"/>
    </source>
</evidence>
<evidence type="ECO:0000256" key="1">
    <source>
        <dbReference type="SAM" id="MobiDB-lite"/>
    </source>
</evidence>
<feature type="compositionally biased region" description="Basic and acidic residues" evidence="1">
    <location>
        <begin position="51"/>
        <end position="66"/>
    </location>
</feature>
<organism evidence="2 3">
    <name type="scientific">Lentinus tigrinus ALCF2SS1-6</name>
    <dbReference type="NCBI Taxonomy" id="1328759"/>
    <lineage>
        <taxon>Eukaryota</taxon>
        <taxon>Fungi</taxon>
        <taxon>Dikarya</taxon>
        <taxon>Basidiomycota</taxon>
        <taxon>Agaricomycotina</taxon>
        <taxon>Agaricomycetes</taxon>
        <taxon>Polyporales</taxon>
        <taxon>Polyporaceae</taxon>
        <taxon>Lentinus</taxon>
    </lineage>
</organism>
<reference evidence="2" key="1">
    <citation type="journal article" date="2018" name="Genome Biol. Evol.">
        <title>Genomics and development of Lentinus tigrinus, a white-rot wood-decaying mushroom with dimorphic fruiting bodies.</title>
        <authorList>
            <person name="Wu B."/>
            <person name="Xu Z."/>
            <person name="Knudson A."/>
            <person name="Carlson A."/>
            <person name="Chen N."/>
            <person name="Kovaka S."/>
            <person name="LaButti K."/>
            <person name="Lipzen A."/>
            <person name="Pennachio C."/>
            <person name="Riley R."/>
            <person name="Schakwitz W."/>
            <person name="Umezawa K."/>
            <person name="Ohm R.A."/>
            <person name="Grigoriev I.V."/>
            <person name="Nagy L.G."/>
            <person name="Gibbons J."/>
            <person name="Hibbett D."/>
        </authorList>
    </citation>
    <scope>NUCLEOTIDE SEQUENCE [LARGE SCALE GENOMIC DNA]</scope>
    <source>
        <strain evidence="2">ALCF2SS1-6</strain>
    </source>
</reference>
<dbReference type="OrthoDB" id="3262732at2759"/>
<dbReference type="AlphaFoldDB" id="A0A5C2SIZ7"/>
<feature type="region of interest" description="Disordered" evidence="1">
    <location>
        <begin position="38"/>
        <end position="96"/>
    </location>
</feature>
<gene>
    <name evidence="2" type="ORF">L227DRAFT_417606</name>
</gene>
<dbReference type="EMBL" id="ML122257">
    <property type="protein sequence ID" value="RPD63207.1"/>
    <property type="molecule type" value="Genomic_DNA"/>
</dbReference>
<proteinExistence type="predicted"/>